<reference evidence="1" key="1">
    <citation type="submission" date="2023-08" db="EMBL/GenBank/DDBJ databases">
        <authorList>
            <person name="Alioto T."/>
            <person name="Alioto T."/>
            <person name="Gomez Garrido J."/>
        </authorList>
    </citation>
    <scope>NUCLEOTIDE SEQUENCE</scope>
</reference>
<protein>
    <submittedName>
        <fullName evidence="1">Uncharacterized protein</fullName>
    </submittedName>
</protein>
<evidence type="ECO:0000313" key="2">
    <source>
        <dbReference type="Proteomes" id="UP001162480"/>
    </source>
</evidence>
<dbReference type="AlphaFoldDB" id="A0AA36EXL3"/>
<dbReference type="Proteomes" id="UP001162480">
    <property type="component" value="Chromosome 1"/>
</dbReference>
<evidence type="ECO:0000313" key="1">
    <source>
        <dbReference type="EMBL" id="CAI9715700.1"/>
    </source>
</evidence>
<dbReference type="EMBL" id="OX597814">
    <property type="protein sequence ID" value="CAI9715700.1"/>
    <property type="molecule type" value="Genomic_DNA"/>
</dbReference>
<organism evidence="1 2">
    <name type="scientific">Octopus vulgaris</name>
    <name type="common">Common octopus</name>
    <dbReference type="NCBI Taxonomy" id="6645"/>
    <lineage>
        <taxon>Eukaryota</taxon>
        <taxon>Metazoa</taxon>
        <taxon>Spiralia</taxon>
        <taxon>Lophotrochozoa</taxon>
        <taxon>Mollusca</taxon>
        <taxon>Cephalopoda</taxon>
        <taxon>Coleoidea</taxon>
        <taxon>Octopodiformes</taxon>
        <taxon>Octopoda</taxon>
        <taxon>Incirrata</taxon>
        <taxon>Octopodidae</taxon>
        <taxon>Octopus</taxon>
    </lineage>
</organism>
<gene>
    <name evidence="1" type="ORF">OCTVUL_1B027008</name>
</gene>
<name>A0AA36EXL3_OCTVU</name>
<proteinExistence type="predicted"/>
<keyword evidence="2" id="KW-1185">Reference proteome</keyword>
<sequence length="89" mass="10395">MGGPKVFVNLTYENYKGILNSFTVIWVQICGESDKKLHRITQPELNRVKSWPPILQQWNMLGKDTRIAVFRKRSADLQQFFTGKQLDLL</sequence>
<accession>A0AA36EXL3</accession>